<comment type="caution">
    <text evidence="2">The sequence shown here is derived from an EMBL/GenBank/DDBJ whole genome shotgun (WGS) entry which is preliminary data.</text>
</comment>
<gene>
    <name evidence="2" type="ORF">DDB_G0278165</name>
</gene>
<protein>
    <submittedName>
        <fullName evidence="2">Uncharacterized protein</fullName>
    </submittedName>
</protein>
<feature type="compositionally biased region" description="Polar residues" evidence="1">
    <location>
        <begin position="67"/>
        <end position="79"/>
    </location>
</feature>
<evidence type="ECO:0000313" key="2">
    <source>
        <dbReference type="EMBL" id="EAL68255.1"/>
    </source>
</evidence>
<evidence type="ECO:0000256" key="1">
    <source>
        <dbReference type="SAM" id="MobiDB-lite"/>
    </source>
</evidence>
<dbReference type="AlphaFoldDB" id="Q54YM6"/>
<dbReference type="HOGENOM" id="CLU_2311447_0_0_1"/>
<sequence length="100" mass="11524">MDSFSFKFNNNYKTNEVYLNVCIELLPITNIVLNSTIQTFQPTITINTLQPQLNSSAEQENKENKTNSDSFSSNENILNKKQKNEKITNDGISWMGQWND</sequence>
<proteinExistence type="predicted"/>
<dbReference type="RefSeq" id="XP_642176.1">
    <property type="nucleotide sequence ID" value="XM_637084.1"/>
</dbReference>
<feature type="region of interest" description="Disordered" evidence="1">
    <location>
        <begin position="52"/>
        <end position="100"/>
    </location>
</feature>
<dbReference type="KEGG" id="ddi:DDB_G0278165"/>
<dbReference type="PaxDb" id="44689-DDB0204472"/>
<evidence type="ECO:0000313" key="3">
    <source>
        <dbReference type="Proteomes" id="UP000002195"/>
    </source>
</evidence>
<dbReference type="InParanoid" id="Q54YM6"/>
<name>Q54YM6_DICDI</name>
<organism evidence="2 3">
    <name type="scientific">Dictyostelium discoideum</name>
    <name type="common">Social amoeba</name>
    <dbReference type="NCBI Taxonomy" id="44689"/>
    <lineage>
        <taxon>Eukaryota</taxon>
        <taxon>Amoebozoa</taxon>
        <taxon>Evosea</taxon>
        <taxon>Eumycetozoa</taxon>
        <taxon>Dictyostelia</taxon>
        <taxon>Dictyosteliales</taxon>
        <taxon>Dictyosteliaceae</taxon>
        <taxon>Dictyostelium</taxon>
    </lineage>
</organism>
<dbReference type="Proteomes" id="UP000002195">
    <property type="component" value="Unassembled WGS sequence"/>
</dbReference>
<keyword evidence="3" id="KW-1185">Reference proteome</keyword>
<dbReference type="GeneID" id="8621383"/>
<dbReference type="EMBL" id="AAFI02000023">
    <property type="protein sequence ID" value="EAL68255.1"/>
    <property type="molecule type" value="Genomic_DNA"/>
</dbReference>
<reference evidence="2 3" key="1">
    <citation type="journal article" date="2005" name="Nature">
        <title>The genome of the social amoeba Dictyostelium discoideum.</title>
        <authorList>
            <consortium name="The Dictyostelium discoideum Sequencing Consortium"/>
            <person name="Eichinger L."/>
            <person name="Pachebat J.A."/>
            <person name="Glockner G."/>
            <person name="Rajandream M.A."/>
            <person name="Sucgang R."/>
            <person name="Berriman M."/>
            <person name="Song J."/>
            <person name="Olsen R."/>
            <person name="Szafranski K."/>
            <person name="Xu Q."/>
            <person name="Tunggal B."/>
            <person name="Kummerfeld S."/>
            <person name="Madera M."/>
            <person name="Konfortov B.A."/>
            <person name="Rivero F."/>
            <person name="Bankier A.T."/>
            <person name="Lehmann R."/>
            <person name="Hamlin N."/>
            <person name="Davies R."/>
            <person name="Gaudet P."/>
            <person name="Fey P."/>
            <person name="Pilcher K."/>
            <person name="Chen G."/>
            <person name="Saunders D."/>
            <person name="Sodergren E."/>
            <person name="Davis P."/>
            <person name="Kerhornou A."/>
            <person name="Nie X."/>
            <person name="Hall N."/>
            <person name="Anjard C."/>
            <person name="Hemphill L."/>
            <person name="Bason N."/>
            <person name="Farbrother P."/>
            <person name="Desany B."/>
            <person name="Just E."/>
            <person name="Morio T."/>
            <person name="Rost R."/>
            <person name="Churcher C."/>
            <person name="Cooper J."/>
            <person name="Haydock S."/>
            <person name="van Driessche N."/>
            <person name="Cronin A."/>
            <person name="Goodhead I."/>
            <person name="Muzny D."/>
            <person name="Mourier T."/>
            <person name="Pain A."/>
            <person name="Lu M."/>
            <person name="Harper D."/>
            <person name="Lindsay R."/>
            <person name="Hauser H."/>
            <person name="James K."/>
            <person name="Quiles M."/>
            <person name="Madan Babu M."/>
            <person name="Saito T."/>
            <person name="Buchrieser C."/>
            <person name="Wardroper A."/>
            <person name="Felder M."/>
            <person name="Thangavelu M."/>
            <person name="Johnson D."/>
            <person name="Knights A."/>
            <person name="Loulseged H."/>
            <person name="Mungall K."/>
            <person name="Oliver K."/>
            <person name="Price C."/>
            <person name="Quail M.A."/>
            <person name="Urushihara H."/>
            <person name="Hernandez J."/>
            <person name="Rabbinowitsch E."/>
            <person name="Steffen D."/>
            <person name="Sanders M."/>
            <person name="Ma J."/>
            <person name="Kohara Y."/>
            <person name="Sharp S."/>
            <person name="Simmonds M."/>
            <person name="Spiegler S."/>
            <person name="Tivey A."/>
            <person name="Sugano S."/>
            <person name="White B."/>
            <person name="Walker D."/>
            <person name="Woodward J."/>
            <person name="Winckler T."/>
            <person name="Tanaka Y."/>
            <person name="Shaulsky G."/>
            <person name="Schleicher M."/>
            <person name="Weinstock G."/>
            <person name="Rosenthal A."/>
            <person name="Cox E.C."/>
            <person name="Chisholm R.L."/>
            <person name="Gibbs R."/>
            <person name="Loomis W.F."/>
            <person name="Platzer M."/>
            <person name="Kay R.R."/>
            <person name="Williams J."/>
            <person name="Dear P.H."/>
            <person name="Noegel A.A."/>
            <person name="Barrell B."/>
            <person name="Kuspa A."/>
        </authorList>
    </citation>
    <scope>NUCLEOTIDE SEQUENCE [LARGE SCALE GENOMIC DNA]</scope>
    <source>
        <strain evidence="2 3">AX4</strain>
    </source>
</reference>
<dbReference type="VEuPathDB" id="AmoebaDB:DDB_G0278165"/>
<accession>Q54YM6</accession>